<organism evidence="1">
    <name type="scientific">marine metagenome</name>
    <dbReference type="NCBI Taxonomy" id="408172"/>
    <lineage>
        <taxon>unclassified sequences</taxon>
        <taxon>metagenomes</taxon>
        <taxon>ecological metagenomes</taxon>
    </lineage>
</organism>
<evidence type="ECO:0000313" key="1">
    <source>
        <dbReference type="EMBL" id="SVB19691.1"/>
    </source>
</evidence>
<protein>
    <submittedName>
        <fullName evidence="1">Uncharacterized protein</fullName>
    </submittedName>
</protein>
<name>A0A382C1S8_9ZZZZ</name>
<sequence length="30" mass="3610">MVDIVVVSLMLVPRCCRWNQYWRPDESQVS</sequence>
<accession>A0A382C1S8</accession>
<dbReference type="EMBL" id="UINC01032284">
    <property type="protein sequence ID" value="SVB19691.1"/>
    <property type="molecule type" value="Genomic_DNA"/>
</dbReference>
<reference evidence="1" key="1">
    <citation type="submission" date="2018-05" db="EMBL/GenBank/DDBJ databases">
        <authorList>
            <person name="Lanie J.A."/>
            <person name="Ng W.-L."/>
            <person name="Kazmierczak K.M."/>
            <person name="Andrzejewski T.M."/>
            <person name="Davidsen T.M."/>
            <person name="Wayne K.J."/>
            <person name="Tettelin H."/>
            <person name="Glass J.I."/>
            <person name="Rusch D."/>
            <person name="Podicherti R."/>
            <person name="Tsui H.-C.T."/>
            <person name="Winkler M.E."/>
        </authorList>
    </citation>
    <scope>NUCLEOTIDE SEQUENCE</scope>
</reference>
<proteinExistence type="predicted"/>
<dbReference type="AlphaFoldDB" id="A0A382C1S8"/>
<gene>
    <name evidence="1" type="ORF">METZ01_LOCUS172545</name>
</gene>